<name>A0ACB0K932_TRIPR</name>
<proteinExistence type="predicted"/>
<dbReference type="EMBL" id="CASHSV030000206">
    <property type="protein sequence ID" value="CAJ2652278.1"/>
    <property type="molecule type" value="Genomic_DNA"/>
</dbReference>
<protein>
    <submittedName>
        <fullName evidence="1">Uncharacterized protein</fullName>
    </submittedName>
</protein>
<evidence type="ECO:0000313" key="2">
    <source>
        <dbReference type="Proteomes" id="UP001177021"/>
    </source>
</evidence>
<organism evidence="1 2">
    <name type="scientific">Trifolium pratense</name>
    <name type="common">Red clover</name>
    <dbReference type="NCBI Taxonomy" id="57577"/>
    <lineage>
        <taxon>Eukaryota</taxon>
        <taxon>Viridiplantae</taxon>
        <taxon>Streptophyta</taxon>
        <taxon>Embryophyta</taxon>
        <taxon>Tracheophyta</taxon>
        <taxon>Spermatophyta</taxon>
        <taxon>Magnoliopsida</taxon>
        <taxon>eudicotyledons</taxon>
        <taxon>Gunneridae</taxon>
        <taxon>Pentapetalae</taxon>
        <taxon>rosids</taxon>
        <taxon>fabids</taxon>
        <taxon>Fabales</taxon>
        <taxon>Fabaceae</taxon>
        <taxon>Papilionoideae</taxon>
        <taxon>50 kb inversion clade</taxon>
        <taxon>NPAAA clade</taxon>
        <taxon>Hologalegina</taxon>
        <taxon>IRL clade</taxon>
        <taxon>Trifolieae</taxon>
        <taxon>Trifolium</taxon>
    </lineage>
</organism>
<dbReference type="Proteomes" id="UP001177021">
    <property type="component" value="Unassembled WGS sequence"/>
</dbReference>
<accession>A0ACB0K932</accession>
<reference evidence="1" key="1">
    <citation type="submission" date="2023-10" db="EMBL/GenBank/DDBJ databases">
        <authorList>
            <person name="Rodriguez Cubillos JULIANA M."/>
            <person name="De Vega J."/>
        </authorList>
    </citation>
    <scope>NUCLEOTIDE SEQUENCE</scope>
</reference>
<comment type="caution">
    <text evidence="1">The sequence shown here is derived from an EMBL/GenBank/DDBJ whole genome shotgun (WGS) entry which is preliminary data.</text>
</comment>
<sequence>MRLMRMERADCLKISESSTLTSWRIPMMILLSCLSSFLKVRQKENLKTRLIMKSGLKMIGALVLESIGDIPDYEVKPPDNVLFVWNLNPVTQDEDLHTIFPCFGTVSWAEIICDHKTGDNLCYAFIVQYVCPQSVLNLSTWILSCSTVYCGCCCIPGPLINHVR</sequence>
<evidence type="ECO:0000313" key="1">
    <source>
        <dbReference type="EMBL" id="CAJ2652278.1"/>
    </source>
</evidence>
<gene>
    <name evidence="1" type="ORF">MILVUS5_LOCUS19781</name>
</gene>
<keyword evidence="2" id="KW-1185">Reference proteome</keyword>